<sequence>MPQQILQSKIDLSVRFHECDPLQIVWHGNYFKYFEEGREDFSRKHRFSYLDVKEKGYATPIVKTECEHFLPLKYGDVFTVETTFVPSRAAKIIFEYRIIKSNELICTGKTIQVFTQNGKLVLVNPPFFQDWKKKMDLI</sequence>
<keyword evidence="2 3" id="KW-0378">Hydrolase</keyword>
<dbReference type="EC" id="3.1.2.-" evidence="3"/>
<dbReference type="PANTHER" id="PTHR31793">
    <property type="entry name" value="4-HYDROXYBENZOYL-COA THIOESTERASE FAMILY MEMBER"/>
    <property type="match status" value="1"/>
</dbReference>
<organism evidence="3 4">
    <name type="scientific">Autumnicola musiva</name>
    <dbReference type="NCBI Taxonomy" id="3075589"/>
    <lineage>
        <taxon>Bacteria</taxon>
        <taxon>Pseudomonadati</taxon>
        <taxon>Bacteroidota</taxon>
        <taxon>Flavobacteriia</taxon>
        <taxon>Flavobacteriales</taxon>
        <taxon>Flavobacteriaceae</taxon>
        <taxon>Autumnicola</taxon>
    </lineage>
</organism>
<dbReference type="PANTHER" id="PTHR31793:SF27">
    <property type="entry name" value="NOVEL THIOESTERASE SUPERFAMILY DOMAIN AND SAPOSIN A-TYPE DOMAIN CONTAINING PROTEIN (0610012H03RIK)"/>
    <property type="match status" value="1"/>
</dbReference>
<dbReference type="InterPro" id="IPR029069">
    <property type="entry name" value="HotDog_dom_sf"/>
</dbReference>
<dbReference type="SUPFAM" id="SSF54637">
    <property type="entry name" value="Thioesterase/thiol ester dehydrase-isomerase"/>
    <property type="match status" value="1"/>
</dbReference>
<accession>A0ABU3D7C2</accession>
<comment type="similarity">
    <text evidence="1">Belongs to the 4-hydroxybenzoyl-CoA thioesterase family.</text>
</comment>
<dbReference type="Gene3D" id="3.10.129.10">
    <property type="entry name" value="Hotdog Thioesterase"/>
    <property type="match status" value="1"/>
</dbReference>
<evidence type="ECO:0000256" key="1">
    <source>
        <dbReference type="ARBA" id="ARBA00005953"/>
    </source>
</evidence>
<proteinExistence type="inferred from homology"/>
<evidence type="ECO:0000313" key="4">
    <source>
        <dbReference type="Proteomes" id="UP001262582"/>
    </source>
</evidence>
<comment type="caution">
    <text evidence="3">The sequence shown here is derived from an EMBL/GenBank/DDBJ whole genome shotgun (WGS) entry which is preliminary data.</text>
</comment>
<dbReference type="NCBIfam" id="TIGR00051">
    <property type="entry name" value="YbgC/FadM family acyl-CoA thioesterase"/>
    <property type="match status" value="1"/>
</dbReference>
<dbReference type="PIRSF" id="PIRSF003230">
    <property type="entry name" value="YbgC"/>
    <property type="match status" value="1"/>
</dbReference>
<name>A0ABU3D7C2_9FLAO</name>
<keyword evidence="4" id="KW-1185">Reference proteome</keyword>
<evidence type="ECO:0000313" key="3">
    <source>
        <dbReference type="EMBL" id="MDT0677331.1"/>
    </source>
</evidence>
<reference evidence="3 4" key="1">
    <citation type="submission" date="2023-09" db="EMBL/GenBank/DDBJ databases">
        <authorList>
            <person name="Rey-Velasco X."/>
        </authorList>
    </citation>
    <scope>NUCLEOTIDE SEQUENCE [LARGE SCALE GENOMIC DNA]</scope>
    <source>
        <strain evidence="3 4">F117</strain>
    </source>
</reference>
<dbReference type="EMBL" id="JAVRHK010000008">
    <property type="protein sequence ID" value="MDT0677331.1"/>
    <property type="molecule type" value="Genomic_DNA"/>
</dbReference>
<protein>
    <submittedName>
        <fullName evidence="3">Thioesterase family protein</fullName>
        <ecNumber evidence="3">3.1.2.-</ecNumber>
    </submittedName>
</protein>
<dbReference type="Pfam" id="PF13279">
    <property type="entry name" value="4HBT_2"/>
    <property type="match status" value="1"/>
</dbReference>
<dbReference type="GO" id="GO:0016787">
    <property type="term" value="F:hydrolase activity"/>
    <property type="evidence" value="ECO:0007669"/>
    <property type="project" value="UniProtKB-KW"/>
</dbReference>
<evidence type="ECO:0000256" key="2">
    <source>
        <dbReference type="ARBA" id="ARBA00022801"/>
    </source>
</evidence>
<dbReference type="InterPro" id="IPR006684">
    <property type="entry name" value="YbgC/YbaW"/>
</dbReference>
<gene>
    <name evidence="3" type="ORF">RM539_12165</name>
</gene>
<dbReference type="CDD" id="cd00586">
    <property type="entry name" value="4HBT"/>
    <property type="match status" value="1"/>
</dbReference>
<dbReference type="InterPro" id="IPR050563">
    <property type="entry name" value="4-hydroxybenzoyl-CoA_TE"/>
</dbReference>
<dbReference type="Proteomes" id="UP001262582">
    <property type="component" value="Unassembled WGS sequence"/>
</dbReference>
<dbReference type="RefSeq" id="WP_311503672.1">
    <property type="nucleotide sequence ID" value="NZ_JAVRHK010000008.1"/>
</dbReference>